<accession>A0A6I8U6G5</accession>
<reference evidence="1 2" key="1">
    <citation type="submission" date="2017-06" db="EMBL/GenBank/DDBJ databases">
        <title>Aedes aegypti genome working group (AGWG) sequencing and assembly.</title>
        <authorList>
            <consortium name="Aedes aegypti Genome Working Group (AGWG)"/>
            <person name="Matthews B.J."/>
        </authorList>
    </citation>
    <scope>NUCLEOTIDE SEQUENCE [LARGE SCALE GENOMIC DNA]</scope>
    <source>
        <strain evidence="1 2">LVP_AGWG</strain>
    </source>
</reference>
<keyword evidence="2" id="KW-1185">Reference proteome</keyword>
<name>A0A6I8U6G5_AEDAE</name>
<reference evidence="1" key="2">
    <citation type="submission" date="2020-05" db="UniProtKB">
        <authorList>
            <consortium name="EnsemblMetazoa"/>
        </authorList>
    </citation>
    <scope>IDENTIFICATION</scope>
    <source>
        <strain evidence="1">LVP_AGWG</strain>
    </source>
</reference>
<dbReference type="OrthoDB" id="7970010at2759"/>
<sequence length="586" mass="67108">MHFPFERRVVSSGAGRPNIEFSESSERSKRRKTQELRENVPLEELTYATQMSLRASGNTAAAEIVKDISKIPSQAGVFQKALKEIETPSAKKHSPSEALALFIEADLTKKQWELLHASNKTLYPCYSTLKNAKGQCYPDEQYISVTENSFEVKLQGLLNHTSSRLSLYIDEILTTLTKPEQQNLEMYYKWGCDGSQQDKFKQKFENAENSDSNVFMSSLVPVRLFLNIEGNQKLLWQNPSPSSPRFCRPIRARFIRETNETTKEEINYIEKQIGELTKSEYITTDSNIVLIKHTLFPTMVDGKVCNAATETSSSMRCYICQATSKTFNNLDKRNEENPASFKFGMSPLHLRIRCFETILHLSYKLPLKTWQARTTEEKKVVSDRKAEIQSKMKEELGLLVDIPKAGSGNTARRFFENVDIVSKITGVDKTLIYRFKVIIETVTSGHSVDLNLFAAYTEETARKYVSKYNWYPMTPTVHKLLIHGKTIMEHALLPIGQLSEEAAEARNKHFRDYRQNFARKFSRTQCNKDVLNRLLLSSDPFFSSSRKIPVKKSEPFCPETLHMLKVDNMVDLQEIEGADETLDNSD</sequence>
<proteinExistence type="predicted"/>
<dbReference type="InParanoid" id="A0A6I8U6G5"/>
<gene>
    <name evidence="1" type="primary">110677210</name>
</gene>
<organism evidence="1 2">
    <name type="scientific">Aedes aegypti</name>
    <name type="common">Yellowfever mosquito</name>
    <name type="synonym">Culex aegypti</name>
    <dbReference type="NCBI Taxonomy" id="7159"/>
    <lineage>
        <taxon>Eukaryota</taxon>
        <taxon>Metazoa</taxon>
        <taxon>Ecdysozoa</taxon>
        <taxon>Arthropoda</taxon>
        <taxon>Hexapoda</taxon>
        <taxon>Insecta</taxon>
        <taxon>Pterygota</taxon>
        <taxon>Neoptera</taxon>
        <taxon>Endopterygota</taxon>
        <taxon>Diptera</taxon>
        <taxon>Nematocera</taxon>
        <taxon>Culicoidea</taxon>
        <taxon>Culicidae</taxon>
        <taxon>Culicinae</taxon>
        <taxon>Aedini</taxon>
        <taxon>Aedes</taxon>
        <taxon>Stegomyia</taxon>
    </lineage>
</organism>
<dbReference type="Proteomes" id="UP000008820">
    <property type="component" value="Chromosome 2"/>
</dbReference>
<dbReference type="AlphaFoldDB" id="A0A6I8U6G5"/>
<evidence type="ECO:0000313" key="2">
    <source>
        <dbReference type="Proteomes" id="UP000008820"/>
    </source>
</evidence>
<protein>
    <submittedName>
        <fullName evidence="1">Uncharacterized protein</fullName>
    </submittedName>
</protein>
<evidence type="ECO:0000313" key="1">
    <source>
        <dbReference type="EnsemblMetazoa" id="AAEL023698-PA"/>
    </source>
</evidence>
<dbReference type="EnsemblMetazoa" id="AAEL023698-RA">
    <property type="protein sequence ID" value="AAEL023698-PA"/>
    <property type="gene ID" value="AAEL023698"/>
</dbReference>